<name>A0ABD2XNM7_9HYME</name>
<evidence type="ECO:0000256" key="1">
    <source>
        <dbReference type="SAM" id="MobiDB-lite"/>
    </source>
</evidence>
<gene>
    <name evidence="2" type="ORF">TKK_001675</name>
</gene>
<protein>
    <submittedName>
        <fullName evidence="2">Uncharacterized protein</fullName>
    </submittedName>
</protein>
<dbReference type="AlphaFoldDB" id="A0ABD2XNM7"/>
<dbReference type="EMBL" id="JBJJXI010000019">
    <property type="protein sequence ID" value="KAL3406333.1"/>
    <property type="molecule type" value="Genomic_DNA"/>
</dbReference>
<evidence type="ECO:0000313" key="2">
    <source>
        <dbReference type="EMBL" id="KAL3406333.1"/>
    </source>
</evidence>
<organism evidence="2 3">
    <name type="scientific">Trichogramma kaykai</name>
    <dbReference type="NCBI Taxonomy" id="54128"/>
    <lineage>
        <taxon>Eukaryota</taxon>
        <taxon>Metazoa</taxon>
        <taxon>Ecdysozoa</taxon>
        <taxon>Arthropoda</taxon>
        <taxon>Hexapoda</taxon>
        <taxon>Insecta</taxon>
        <taxon>Pterygota</taxon>
        <taxon>Neoptera</taxon>
        <taxon>Endopterygota</taxon>
        <taxon>Hymenoptera</taxon>
        <taxon>Apocrita</taxon>
        <taxon>Proctotrupomorpha</taxon>
        <taxon>Chalcidoidea</taxon>
        <taxon>Trichogrammatidae</taxon>
        <taxon>Trichogramma</taxon>
    </lineage>
</organism>
<reference evidence="2 3" key="1">
    <citation type="journal article" date="2024" name="bioRxiv">
        <title>A reference genome for Trichogramma kaykai: A tiny desert-dwelling parasitoid wasp with competing sex-ratio distorters.</title>
        <authorList>
            <person name="Culotta J."/>
            <person name="Lindsey A.R."/>
        </authorList>
    </citation>
    <scope>NUCLEOTIDE SEQUENCE [LARGE SCALE GENOMIC DNA]</scope>
    <source>
        <strain evidence="2 3">KSX58</strain>
    </source>
</reference>
<dbReference type="Proteomes" id="UP001627154">
    <property type="component" value="Unassembled WGS sequence"/>
</dbReference>
<keyword evidence="3" id="KW-1185">Reference proteome</keyword>
<feature type="region of interest" description="Disordered" evidence="1">
    <location>
        <begin position="81"/>
        <end position="107"/>
    </location>
</feature>
<comment type="caution">
    <text evidence="2">The sequence shown here is derived from an EMBL/GenBank/DDBJ whole genome shotgun (WGS) entry which is preliminary data.</text>
</comment>
<accession>A0ABD2XNM7</accession>
<proteinExistence type="predicted"/>
<evidence type="ECO:0000313" key="3">
    <source>
        <dbReference type="Proteomes" id="UP001627154"/>
    </source>
</evidence>
<sequence>MKSKIIKFSSLQRIGIIGYCSAAAAQRWYIHGEISYCSGGISNSVKSLRAAAAATTTRRHWFISRLSSIYHSLEAAPHTLERSSAAQRGVDQAAKRREKKKRVMADTPLYERERGNIALTDVDKYYVQRAKSTGRIALIQLRLSACARAKKVPSQRK</sequence>